<feature type="compositionally biased region" description="Basic and acidic residues" evidence="1">
    <location>
        <begin position="40"/>
        <end position="50"/>
    </location>
</feature>
<dbReference type="OrthoDB" id="10479970at2759"/>
<dbReference type="EMBL" id="JAEPQZ010000011">
    <property type="protein sequence ID" value="KAG2175732.1"/>
    <property type="molecule type" value="Genomic_DNA"/>
</dbReference>
<evidence type="ECO:0000313" key="2">
    <source>
        <dbReference type="EMBL" id="KAG2175732.1"/>
    </source>
</evidence>
<reference evidence="2" key="1">
    <citation type="submission" date="2020-12" db="EMBL/GenBank/DDBJ databases">
        <title>Metabolic potential, ecology and presence of endohyphal bacteria is reflected in genomic diversity of Mucoromycotina.</title>
        <authorList>
            <person name="Muszewska A."/>
            <person name="Okrasinska A."/>
            <person name="Steczkiewicz K."/>
            <person name="Drgas O."/>
            <person name="Orlowska M."/>
            <person name="Perlinska-Lenart U."/>
            <person name="Aleksandrzak-Piekarczyk T."/>
            <person name="Szatraj K."/>
            <person name="Zielenkiewicz U."/>
            <person name="Pilsyk S."/>
            <person name="Malc E."/>
            <person name="Mieczkowski P."/>
            <person name="Kruszewska J.S."/>
            <person name="Biernat P."/>
            <person name="Pawlowska J."/>
        </authorList>
    </citation>
    <scope>NUCLEOTIDE SEQUENCE</scope>
    <source>
        <strain evidence="2">WA0000067209</strain>
    </source>
</reference>
<feature type="compositionally biased region" description="Basic residues" evidence="1">
    <location>
        <begin position="51"/>
        <end position="63"/>
    </location>
</feature>
<keyword evidence="3" id="KW-1185">Reference proteome</keyword>
<feature type="region of interest" description="Disordered" evidence="1">
    <location>
        <begin position="1"/>
        <end position="78"/>
    </location>
</feature>
<name>A0A8H7UBR1_MORIS</name>
<organism evidence="2 3">
    <name type="scientific">Mortierella isabellina</name>
    <name type="common">Filamentous fungus</name>
    <name type="synonym">Umbelopsis isabellina</name>
    <dbReference type="NCBI Taxonomy" id="91625"/>
    <lineage>
        <taxon>Eukaryota</taxon>
        <taxon>Fungi</taxon>
        <taxon>Fungi incertae sedis</taxon>
        <taxon>Mucoromycota</taxon>
        <taxon>Mucoromycotina</taxon>
        <taxon>Umbelopsidomycetes</taxon>
        <taxon>Umbelopsidales</taxon>
        <taxon>Umbelopsidaceae</taxon>
        <taxon>Umbelopsis</taxon>
    </lineage>
</organism>
<sequence length="110" mass="12287">MTSDSRTNTLSQSIPIIQITPAPDESDGYSSDDTLYDSEGQQHHKYEKAVHVRFRPSVPKRIKSAPLPSDDEDSSDVYPGIRREAKGDSELSYSPISQCLKIPKTWFTAS</sequence>
<feature type="compositionally biased region" description="Polar residues" evidence="1">
    <location>
        <begin position="1"/>
        <end position="15"/>
    </location>
</feature>
<dbReference type="AlphaFoldDB" id="A0A8H7UBR1"/>
<dbReference type="Proteomes" id="UP000654370">
    <property type="component" value="Unassembled WGS sequence"/>
</dbReference>
<accession>A0A8H7UBR1</accession>
<gene>
    <name evidence="2" type="ORF">INT43_001379</name>
</gene>
<evidence type="ECO:0000256" key="1">
    <source>
        <dbReference type="SAM" id="MobiDB-lite"/>
    </source>
</evidence>
<comment type="caution">
    <text evidence="2">The sequence shown here is derived from an EMBL/GenBank/DDBJ whole genome shotgun (WGS) entry which is preliminary data.</text>
</comment>
<evidence type="ECO:0000313" key="3">
    <source>
        <dbReference type="Proteomes" id="UP000654370"/>
    </source>
</evidence>
<protein>
    <submittedName>
        <fullName evidence="2">Uncharacterized protein</fullName>
    </submittedName>
</protein>
<proteinExistence type="predicted"/>